<dbReference type="EMBL" id="JANBUY010000103">
    <property type="protein sequence ID" value="KAJ2864000.1"/>
    <property type="molecule type" value="Genomic_DNA"/>
</dbReference>
<protein>
    <submittedName>
        <fullName evidence="5">Swi5-like zinc finger protein</fullName>
    </submittedName>
</protein>
<keyword evidence="3" id="KW-0234">DNA repair</keyword>
<feature type="compositionally biased region" description="Basic and acidic residues" evidence="4">
    <location>
        <begin position="1"/>
        <end position="18"/>
    </location>
</feature>
<dbReference type="AlphaFoldDB" id="A0A9W8M3A9"/>
<keyword evidence="2" id="KW-0227">DNA damage</keyword>
<dbReference type="PANTHER" id="PTHR28529:SF2">
    <property type="entry name" value="DNA REPAIR PROTEIN SWI5 HOMOLOG"/>
    <property type="match status" value="1"/>
</dbReference>
<evidence type="ECO:0000256" key="3">
    <source>
        <dbReference type="ARBA" id="ARBA00023204"/>
    </source>
</evidence>
<dbReference type="Gene3D" id="1.20.5.170">
    <property type="match status" value="1"/>
</dbReference>
<dbReference type="GO" id="GO:0032798">
    <property type="term" value="C:Swi5-Sfr1 complex"/>
    <property type="evidence" value="ECO:0007669"/>
    <property type="project" value="TreeGrafter"/>
</dbReference>
<dbReference type="GO" id="GO:0000724">
    <property type="term" value="P:double-strand break repair via homologous recombination"/>
    <property type="evidence" value="ECO:0007669"/>
    <property type="project" value="TreeGrafter"/>
</dbReference>
<evidence type="ECO:0000256" key="4">
    <source>
        <dbReference type="SAM" id="MobiDB-lite"/>
    </source>
</evidence>
<evidence type="ECO:0000256" key="1">
    <source>
        <dbReference type="ARBA" id="ARBA00008060"/>
    </source>
</evidence>
<dbReference type="InterPro" id="IPR010760">
    <property type="entry name" value="DNA-repair_Swi5"/>
</dbReference>
<gene>
    <name evidence="5" type="primary">SWI5</name>
    <name evidence="5" type="ORF">GGH94_003220</name>
</gene>
<dbReference type="GO" id="GO:0034974">
    <property type="term" value="C:Swi5-Swi2 complex"/>
    <property type="evidence" value="ECO:0007669"/>
    <property type="project" value="TreeGrafter"/>
</dbReference>
<keyword evidence="6" id="KW-1185">Reference proteome</keyword>
<proteinExistence type="inferred from homology"/>
<organism evidence="5 6">
    <name type="scientific">Coemansia aciculifera</name>
    <dbReference type="NCBI Taxonomy" id="417176"/>
    <lineage>
        <taxon>Eukaryota</taxon>
        <taxon>Fungi</taxon>
        <taxon>Fungi incertae sedis</taxon>
        <taxon>Zoopagomycota</taxon>
        <taxon>Kickxellomycotina</taxon>
        <taxon>Kickxellomycetes</taxon>
        <taxon>Kickxellales</taxon>
        <taxon>Kickxellaceae</taxon>
        <taxon>Coemansia</taxon>
    </lineage>
</organism>
<accession>A0A9W8M3A9</accession>
<evidence type="ECO:0000313" key="6">
    <source>
        <dbReference type="Proteomes" id="UP001140074"/>
    </source>
</evidence>
<dbReference type="Proteomes" id="UP001140074">
    <property type="component" value="Unassembled WGS sequence"/>
</dbReference>
<comment type="caution">
    <text evidence="5">The sequence shown here is derived from an EMBL/GenBank/DDBJ whole genome shotgun (WGS) entry which is preliminary data.</text>
</comment>
<feature type="region of interest" description="Disordered" evidence="4">
    <location>
        <begin position="1"/>
        <end position="20"/>
    </location>
</feature>
<reference evidence="5" key="1">
    <citation type="submission" date="2022-07" db="EMBL/GenBank/DDBJ databases">
        <title>Phylogenomic reconstructions and comparative analyses of Kickxellomycotina fungi.</title>
        <authorList>
            <person name="Reynolds N.K."/>
            <person name="Stajich J.E."/>
            <person name="Barry K."/>
            <person name="Grigoriev I.V."/>
            <person name="Crous P."/>
            <person name="Smith M.E."/>
        </authorList>
    </citation>
    <scope>NUCLEOTIDE SEQUENCE</scope>
    <source>
        <strain evidence="5">RSA 476</strain>
    </source>
</reference>
<dbReference type="PANTHER" id="PTHR28529">
    <property type="entry name" value="DNA REPAIR PROTEIN SWI5 HOMOLOG"/>
    <property type="match status" value="1"/>
</dbReference>
<evidence type="ECO:0000313" key="5">
    <source>
        <dbReference type="EMBL" id="KAJ2864000.1"/>
    </source>
</evidence>
<dbReference type="Pfam" id="PF07061">
    <property type="entry name" value="Swi5"/>
    <property type="match status" value="1"/>
</dbReference>
<sequence>MDGDNKSAKPKPAVEKAAEQTGVVVSDDALLFDDSPEKEQRAELAAAIATLKGDLEAQTKTRDALLAKSSLTMEQARQLTDEHIDHLHRYNDIKDAGQMLFGKLAELKDKTVKEIYKDYNVDIED</sequence>
<name>A0A9W8M3A9_9FUNG</name>
<evidence type="ECO:0000256" key="2">
    <source>
        <dbReference type="ARBA" id="ARBA00022763"/>
    </source>
</evidence>
<comment type="similarity">
    <text evidence="1">Belongs to the SWI5/SAE3 family.</text>
</comment>